<dbReference type="InterPro" id="IPR056186">
    <property type="entry name" value="PDZ_CPAF-rel"/>
</dbReference>
<dbReference type="PANTHER" id="PTHR37049">
    <property type="entry name" value="PEPTIDASE S41 FAMILY PROTEIN"/>
    <property type="match status" value="1"/>
</dbReference>
<evidence type="ECO:0000256" key="1">
    <source>
        <dbReference type="SAM" id="SignalP"/>
    </source>
</evidence>
<dbReference type="InterPro" id="IPR029045">
    <property type="entry name" value="ClpP/crotonase-like_dom_sf"/>
</dbReference>
<dbReference type="AlphaFoldDB" id="A0A6G1IM80"/>
<evidence type="ECO:0000313" key="4">
    <source>
        <dbReference type="Proteomes" id="UP000799291"/>
    </source>
</evidence>
<dbReference type="EMBL" id="MU005604">
    <property type="protein sequence ID" value="KAF2679354.1"/>
    <property type="molecule type" value="Genomic_DNA"/>
</dbReference>
<feature type="chain" id="PRO_5026207592" description="CPAF-like PDZ domain-containing protein" evidence="1">
    <location>
        <begin position="18"/>
        <end position="890"/>
    </location>
</feature>
<gene>
    <name evidence="3" type="ORF">K458DRAFT_408210</name>
</gene>
<dbReference type="Gene3D" id="3.90.226.10">
    <property type="entry name" value="2-enoyl-CoA Hydratase, Chain A, domain 1"/>
    <property type="match status" value="1"/>
</dbReference>
<evidence type="ECO:0000259" key="2">
    <source>
        <dbReference type="Pfam" id="PF23658"/>
    </source>
</evidence>
<reference evidence="3" key="1">
    <citation type="journal article" date="2020" name="Stud. Mycol.">
        <title>101 Dothideomycetes genomes: a test case for predicting lifestyles and emergence of pathogens.</title>
        <authorList>
            <person name="Haridas S."/>
            <person name="Albert R."/>
            <person name="Binder M."/>
            <person name="Bloem J."/>
            <person name="Labutti K."/>
            <person name="Salamov A."/>
            <person name="Andreopoulos B."/>
            <person name="Baker S."/>
            <person name="Barry K."/>
            <person name="Bills G."/>
            <person name="Bluhm B."/>
            <person name="Cannon C."/>
            <person name="Castanera R."/>
            <person name="Culley D."/>
            <person name="Daum C."/>
            <person name="Ezra D."/>
            <person name="Gonzalez J."/>
            <person name="Henrissat B."/>
            <person name="Kuo A."/>
            <person name="Liang C."/>
            <person name="Lipzen A."/>
            <person name="Lutzoni F."/>
            <person name="Magnuson J."/>
            <person name="Mondo S."/>
            <person name="Nolan M."/>
            <person name="Ohm R."/>
            <person name="Pangilinan J."/>
            <person name="Park H.-J."/>
            <person name="Ramirez L."/>
            <person name="Alfaro M."/>
            <person name="Sun H."/>
            <person name="Tritt A."/>
            <person name="Yoshinaga Y."/>
            <person name="Zwiers L.-H."/>
            <person name="Turgeon B."/>
            <person name="Goodwin S."/>
            <person name="Spatafora J."/>
            <person name="Crous P."/>
            <person name="Grigoriev I."/>
        </authorList>
    </citation>
    <scope>NUCLEOTIDE SEQUENCE</scope>
    <source>
        <strain evidence="3">CBS 122367</strain>
    </source>
</reference>
<accession>A0A6G1IM80</accession>
<keyword evidence="1" id="KW-0732">Signal</keyword>
<evidence type="ECO:0000313" key="3">
    <source>
        <dbReference type="EMBL" id="KAF2679354.1"/>
    </source>
</evidence>
<feature type="domain" description="CPAF-like PDZ" evidence="2">
    <location>
        <begin position="164"/>
        <end position="274"/>
    </location>
</feature>
<name>A0A6G1IM80_9PLEO</name>
<dbReference type="OrthoDB" id="27214at2759"/>
<keyword evidence="4" id="KW-1185">Reference proteome</keyword>
<dbReference type="PANTHER" id="PTHR37049:SF5">
    <property type="entry name" value="TAIL SPECIFIC PROTEASE DOMAIN-CONTAINING PROTEIN"/>
    <property type="match status" value="1"/>
</dbReference>
<dbReference type="Pfam" id="PF23658">
    <property type="entry name" value="PDZ_CPAF_rel"/>
    <property type="match status" value="1"/>
</dbReference>
<dbReference type="SUPFAM" id="SSF52096">
    <property type="entry name" value="ClpP/crotonase"/>
    <property type="match status" value="1"/>
</dbReference>
<feature type="signal peptide" evidence="1">
    <location>
        <begin position="1"/>
        <end position="17"/>
    </location>
</feature>
<dbReference type="Proteomes" id="UP000799291">
    <property type="component" value="Unassembled WGS sequence"/>
</dbReference>
<protein>
    <recommendedName>
        <fullName evidence="2">CPAF-like PDZ domain-containing protein</fullName>
    </recommendedName>
</protein>
<proteinExistence type="predicted"/>
<dbReference type="InterPro" id="IPR052766">
    <property type="entry name" value="S41A_metabolite_peptidase"/>
</dbReference>
<sequence>MLVQKAAVLCFAGCSLARSLSLPEKLAPRQDPTPTAGAPAALSTACGDIIADVDDPSGYRNFWAKDAYSCLQSVPFNPAVASRFLRYWNETIQFQSTLAYLKSPPQGYQQPAVDVQEELAEIQRRIGSGFYSNQYAFEADFQLLTYALHDGHVQLKAGAMSAFSWGAPFEIASASVDGKEPPKIFFTADIIDSQNEGWTPSAIKTINGEDVVGYLKKFAALNAWGYVEPHTEWNALMSSPALDVQSGQTVWSGAATFYPGDNLTVHFENYTDGDDSTWWDTIWVATYNEIANYTGPLSTGGDFYNYFVLGETPASFDPARIVRPIFHGVAGEPDAAPGNWSAASFGAFPENPDVAQFDLGPTTPGIVSGYFYRDISTGVLSLPSFDAMVDSVGNFSTAIGEFIDGASAAGLDNVIIDLQRNSGGLTLLSYTTFKYFFPDLAPFGGSRRRITPLANTLGKATTDFWELLDETDPDELAFKQEMGADDWLITNRLNAATGSNFSSWEEYATVVNDNDDTFSQIEQYDLGNIIFDQAAFNQWVPMMYVEEEEGDRTNRPWNPEQITILTDGTCGSACALFVEMMTRVGVKTVAAGGLPQSGPMQAASGNRGATVYGVDELDEDMQFAREIDEFLDDNVNASVPEIRESGMYLLYATLNLRDQVRKDDPIPLQFKYEAADCRIYYTLANAYNFTRLWYDVAAAAADPSLCVEGSTGFSTTNNTISSPPPAAEAERPTLTQDNPVVEQVQFEADPDSGLRDVKGTEPARTVYQFGFCTTRAVEGDACDDGLGTGVCALIKYTCTTSTGKTNVSRLTCLPPCECGGQLCSCPQKGTCAIARGTGPENKDTGIRNFSGQNLETATSQGTCIPPAKFGCPTSAKPKPKTRTRGGTAGI</sequence>
<organism evidence="3 4">
    <name type="scientific">Lentithecium fluviatile CBS 122367</name>
    <dbReference type="NCBI Taxonomy" id="1168545"/>
    <lineage>
        <taxon>Eukaryota</taxon>
        <taxon>Fungi</taxon>
        <taxon>Dikarya</taxon>
        <taxon>Ascomycota</taxon>
        <taxon>Pezizomycotina</taxon>
        <taxon>Dothideomycetes</taxon>
        <taxon>Pleosporomycetidae</taxon>
        <taxon>Pleosporales</taxon>
        <taxon>Massarineae</taxon>
        <taxon>Lentitheciaceae</taxon>
        <taxon>Lentithecium</taxon>
    </lineage>
</organism>